<proteinExistence type="predicted"/>
<evidence type="ECO:0000256" key="4">
    <source>
        <dbReference type="ARBA" id="ARBA00022670"/>
    </source>
</evidence>
<feature type="binding site" evidence="16 18">
    <location>
        <position position="395"/>
    </location>
    <ligand>
        <name>Zn(2+)</name>
        <dbReference type="ChEBI" id="CHEBI:29105"/>
        <note>catalytic</note>
    </ligand>
</feature>
<evidence type="ECO:0000256" key="15">
    <source>
        <dbReference type="PIRSR" id="PIRSR613273-1"/>
    </source>
</evidence>
<comment type="cofactor">
    <cofactor evidence="16">
        <name>Zn(2+)</name>
        <dbReference type="ChEBI" id="CHEBI:29105"/>
    </cofactor>
    <text evidence="16">Binds 1 zinc ion per subunit.</text>
</comment>
<feature type="disulfide bond" evidence="17">
    <location>
        <begin position="355"/>
        <end position="361"/>
    </location>
</feature>
<dbReference type="Pfam" id="PF05986">
    <property type="entry name" value="ADAMTS_spacer1"/>
    <property type="match status" value="1"/>
</dbReference>
<keyword evidence="8" id="KW-0677">Repeat</keyword>
<dbReference type="FunFam" id="3.40.1620.60:FF:000005">
    <property type="entry name" value="ADAM metallopeptidase with thrombospondin type 1 motif 9"/>
    <property type="match status" value="1"/>
</dbReference>
<feature type="binding site" evidence="16">
    <location>
        <position position="458"/>
    </location>
    <ligand>
        <name>Ca(2+)</name>
        <dbReference type="ChEBI" id="CHEBI:29108"/>
        <label>2</label>
    </ligand>
</feature>
<dbReference type="InterPro" id="IPR001590">
    <property type="entry name" value="Peptidase_M12B"/>
</dbReference>
<dbReference type="PROSITE" id="PS50092">
    <property type="entry name" value="TSP1"/>
    <property type="match status" value="14"/>
</dbReference>
<evidence type="ECO:0000256" key="8">
    <source>
        <dbReference type="ARBA" id="ARBA00022737"/>
    </source>
</evidence>
<evidence type="ECO:0000256" key="16">
    <source>
        <dbReference type="PIRSR" id="PIRSR613273-2"/>
    </source>
</evidence>
<feature type="binding site" evidence="16">
    <location>
        <position position="337"/>
    </location>
    <ligand>
        <name>Ca(2+)</name>
        <dbReference type="ChEBI" id="CHEBI:29108"/>
        <label>1</label>
    </ligand>
</feature>
<reference evidence="21" key="1">
    <citation type="submission" date="2025-08" db="UniProtKB">
        <authorList>
            <consortium name="Ensembl"/>
        </authorList>
    </citation>
    <scope>IDENTIFICATION</scope>
</reference>
<evidence type="ECO:0000313" key="21">
    <source>
        <dbReference type="Ensembl" id="ENSCCRP00000180684.1"/>
    </source>
</evidence>
<feature type="binding site" evidence="16">
    <location>
        <position position="337"/>
    </location>
    <ligand>
        <name>Ca(2+)</name>
        <dbReference type="ChEBI" id="CHEBI:29108"/>
        <label>2</label>
    </ligand>
</feature>
<dbReference type="InterPro" id="IPR024079">
    <property type="entry name" value="MetalloPept_cat_dom_sf"/>
</dbReference>
<evidence type="ECO:0000256" key="12">
    <source>
        <dbReference type="ARBA" id="ARBA00023145"/>
    </source>
</evidence>
<feature type="disulfide bond" evidence="17">
    <location>
        <begin position="576"/>
        <end position="588"/>
    </location>
</feature>
<dbReference type="Pfam" id="PF17771">
    <property type="entry name" value="ADAMTS_CR_2"/>
    <property type="match status" value="1"/>
</dbReference>
<dbReference type="InterPro" id="IPR050439">
    <property type="entry name" value="ADAMTS_ADAMTS-like"/>
</dbReference>
<evidence type="ECO:0000259" key="19">
    <source>
        <dbReference type="PROSITE" id="PS50215"/>
    </source>
</evidence>
<dbReference type="Pfam" id="PF08685">
    <property type="entry name" value="GON"/>
    <property type="match status" value="1"/>
</dbReference>
<feature type="disulfide bond" evidence="17">
    <location>
        <begin position="326"/>
        <end position="379"/>
    </location>
</feature>
<dbReference type="GO" id="GO:0030198">
    <property type="term" value="P:extracellular matrix organization"/>
    <property type="evidence" value="ECO:0007669"/>
    <property type="project" value="InterPro"/>
</dbReference>
<keyword evidence="11" id="KW-0482">Metalloprotease</keyword>
<keyword evidence="5" id="KW-0165">Cleavage on pair of basic residues</keyword>
<comment type="subcellular location">
    <subcellularLocation>
        <location evidence="1">Secreted</location>
        <location evidence="1">Extracellular space</location>
        <location evidence="1">Extracellular matrix</location>
    </subcellularLocation>
</comment>
<evidence type="ECO:0000256" key="5">
    <source>
        <dbReference type="ARBA" id="ARBA00022685"/>
    </source>
</evidence>
<dbReference type="Gene3D" id="2.60.120.830">
    <property type="match status" value="1"/>
</dbReference>
<feature type="disulfide bond" evidence="17">
    <location>
        <begin position="373"/>
        <end position="455"/>
    </location>
</feature>
<comment type="caution">
    <text evidence="18">Lacks conserved residue(s) required for the propagation of feature annotation.</text>
</comment>
<feature type="binding site" evidence="16">
    <location>
        <position position="344"/>
    </location>
    <ligand>
        <name>Ca(2+)</name>
        <dbReference type="ChEBI" id="CHEBI:29108"/>
        <label>1</label>
    </ligand>
</feature>
<evidence type="ECO:0000259" key="20">
    <source>
        <dbReference type="PROSITE" id="PS51046"/>
    </source>
</evidence>
<dbReference type="PROSITE" id="PS50215">
    <property type="entry name" value="ADAM_MEPRO"/>
    <property type="match status" value="1"/>
</dbReference>
<dbReference type="Pfam" id="PF01421">
    <property type="entry name" value="Reprolysin"/>
    <property type="match status" value="1"/>
</dbReference>
<feature type="domain" description="GON" evidence="20">
    <location>
        <begin position="1686"/>
        <end position="1883"/>
    </location>
</feature>
<feature type="domain" description="Peptidase M12B" evidence="19">
    <location>
        <begin position="251"/>
        <end position="460"/>
    </location>
</feature>
<accession>A0A9J8DEP3</accession>
<dbReference type="SUPFAM" id="SSF55486">
    <property type="entry name" value="Metalloproteases ('zincins'), catalytic domain"/>
    <property type="match status" value="1"/>
</dbReference>
<evidence type="ECO:0000256" key="14">
    <source>
        <dbReference type="ARBA" id="ARBA00023180"/>
    </source>
</evidence>
<dbReference type="FunFam" id="2.20.100.10:FF:000005">
    <property type="entry name" value="ADAM metallopeptidase with thrombospondin type 1 motif 9"/>
    <property type="match status" value="9"/>
</dbReference>
<keyword evidence="9" id="KW-0378">Hydrolase</keyword>
<dbReference type="PANTHER" id="PTHR13723:SF165">
    <property type="entry name" value="A DISINTEGRIN AND METALLOPROTEINASE WITH THROMBOSPONDIN MOTIFS 20"/>
    <property type="match status" value="1"/>
</dbReference>
<dbReference type="GO" id="GO:0004222">
    <property type="term" value="F:metalloendopeptidase activity"/>
    <property type="evidence" value="ECO:0007669"/>
    <property type="project" value="InterPro"/>
</dbReference>
<feature type="disulfide bond" evidence="17">
    <location>
        <begin position="411"/>
        <end position="439"/>
    </location>
</feature>
<dbReference type="Pfam" id="PF00090">
    <property type="entry name" value="TSP_1"/>
    <property type="match status" value="1"/>
</dbReference>
<dbReference type="Pfam" id="PF01562">
    <property type="entry name" value="Pep_M12B_propep"/>
    <property type="match status" value="1"/>
</dbReference>
<dbReference type="InterPro" id="IPR002870">
    <property type="entry name" value="Peptidase_M12B_N"/>
</dbReference>
<dbReference type="InterPro" id="IPR041645">
    <property type="entry name" value="ADAMTS_CR_2"/>
</dbReference>
<dbReference type="Pfam" id="PF19030">
    <property type="entry name" value="TSP1_ADAMTS"/>
    <property type="match status" value="12"/>
</dbReference>
<feature type="disulfide bond" evidence="17">
    <location>
        <begin position="561"/>
        <end position="598"/>
    </location>
</feature>
<dbReference type="Gene3D" id="2.20.100.10">
    <property type="entry name" value="Thrombospondin type-1 (TSP1) repeat"/>
    <property type="match status" value="13"/>
</dbReference>
<evidence type="ECO:0000256" key="3">
    <source>
        <dbReference type="ARBA" id="ARBA00022530"/>
    </source>
</evidence>
<reference evidence="21" key="2">
    <citation type="submission" date="2025-09" db="UniProtKB">
        <authorList>
            <consortium name="Ensembl"/>
        </authorList>
    </citation>
    <scope>IDENTIFICATION</scope>
</reference>
<dbReference type="FunFam" id="2.20.100.10:FF:000006">
    <property type="entry name" value="A disintegrin and metalloproteinase with thrombospondin motifs 1"/>
    <property type="match status" value="1"/>
</dbReference>
<dbReference type="InterPro" id="IPR006586">
    <property type="entry name" value="ADAM_Cys-rich"/>
</dbReference>
<dbReference type="InterPro" id="IPR013273">
    <property type="entry name" value="ADAMTS/ADAMTS-like"/>
</dbReference>
<feature type="binding site" evidence="16">
    <location>
        <position position="254"/>
    </location>
    <ligand>
        <name>Ca(2+)</name>
        <dbReference type="ChEBI" id="CHEBI:29108"/>
        <label>2</label>
    </ligand>
</feature>
<keyword evidence="14" id="KW-0325">Glycoprotein</keyword>
<dbReference type="InterPro" id="IPR000884">
    <property type="entry name" value="TSP1_rpt"/>
</dbReference>
<keyword evidence="16" id="KW-0106">Calcium</keyword>
<sequence>MESQGAKKKKARWHRSVRIERREPRVRARDERIRADAAEGGEPAETLHFIRQLSAYEIITPVRLNDFGESFPHRLHYRRRRRSADAELSGSRAHYRIEAFGQEFHLNLTEDSGFIAPSYTVLHLGEEEKRGDAADLRHCFFSGHVNARSEHHAVFSLCTGLVGTFTTHSGQFFLEPLLSADGDEYEEEHNKPHLLYRRDTDRKSRRASGKRFSVHKEVTWMQEMMRRRAAHSQDDPAGSRSRRKRFLSYPRFVELMVTADVKMVRHHGHNLEHYILTIMSVVAAIYRDPSVGNLINIMIVKLIVLHNEQEGPSVNFDAAATLHNFCTWQQSHNALDDSHPGHHDTALLITREDICRAKDKCDTLGLAELGTMCDPSRSCSISEENGLSTSFTIAHELGHVFNVPHDDSPKCREAGIKHQYHVMAPTLNYDTSPWSWSRCSRKYITDFLDTGYGECLLDEPSGRTYNLPNQLPGQLYNANRQCELIFGPGSQVCPFMKQCKRLWCTSAEGDHKGCRTQHMPHADGTECGYGMYCRHGMCVNKEMDMKPVHGEWGPWGPYSVCSRTCGGGTRSTTRDCNKPEPRNGGRFCVGRRMKFRSCNTDPCPRSRRDFREEQCAQFDGKHFNINGLPPSVRWVPKYSGILMKDRCKLFCRVTGTTAYYQLRDRVIDGTPCGPDTYDICVQGLCRQAGCDHILNSKARNDKCGVCGGDSSSCKTLAGTFNHAQYGYNVVVRIPAGATNIDIKQVSYSGTPEDDNYLALSDSQSNFLLNGNFVVSVFKREIPFKGAEIEYSGSNATVERINCTQRIEEELVLQVLCVGNLYNPDVRYSFSIPIEEQREQFLWDPSGPWQECSRVCQGERRRKAVCVRKSDHLVVSEQRCENLPRPRGTTEPCNTDCELRWHVTGRSDCSSKCGPGYRTLDVLCMRYSQNKRLSERMEGRACADLLKPQTREGCHGDCLLKSWQYSAWSQCSKSCGHGVRTRQAYCMNNLGRRLVERECNAQQRVLSEACSDVPCPDWSASEWSECLATCGKGVKHRQVLCILGDEKLNEQRCDPNTKPSAVGSCERPECASWQVGAWSPCAVSCGQGYQMRAVRCVSGAYGETVDDRECNAAARPRDSQDCELSACPRAASVFNTPRPSEPGQRHTQWRYGSWTSCSVSCGEGRRERYVSCRDAQGGVAEESSCAHLPRPPDSSVCFSACAQWREGEWTACSVSCGVGRSTRRLVCMNYHHQVDESFCEPDERPSTEQECVAAPCQSSFHWPNNQPHFPSDPDTHSWNVPSADNQWRTGPWGACSSTCEGGFQRRVVVCQDTDGRSTNHCDERVKPDQSKSCDSGPCPHWNYGIWGECTHSCGGGQRTRLVVCQRPNGQRLNEHSCDMLDKPADVERCNGQPCPGAASWHRRAWNPCSVSCGTGIKERQIVCVDQNQTQIQDESCAHLIPPRTQKACRAGLCPAWRANQWTACSVSCGAGLQSREVFCRLKGRGRVSDDLCDPRVRPDPLRSCFHTDCQTHSWTTHEWKDCSVSCGRGVRSRSVLCVDGGMTTAPDSMCDASLKPHTHEPCHSATCQYVWITAAWSQCSVSCGSGLQRRALHCFTVTSDLQTYLHTSTSDCSEPPPAENRPCHLPECPSAGRWSAGPWSECSQTCGAGVMHRTVECVSAQNVWSQICSPSSRPETHTSCTQTDCELHTSCRELQMKGGVQKDGEHYIKVRSSILQIFCAGMQSSFPKEYVTLRSGQNDNYSEVYGYRLQNPSECLYNGSRRQDCACRRDYAAAGYTIFHRVRLDLSSMRIITTDVKFSQTLLGRSVPFASAGDCYSAARCPQGQFSINLSGTGLRVTESTKWVSQGNYVTLKVHRQGAGACTTCLPGSDVIGPRRSSLIQVLS</sequence>
<dbReference type="InterPro" id="IPR010294">
    <property type="entry name" value="ADAMTS_spacer1"/>
</dbReference>
<keyword evidence="7" id="KW-0732">Signal</keyword>
<keyword evidence="13 17" id="KW-1015">Disulfide bond</keyword>
<feature type="binding site" evidence="16 18">
    <location>
        <position position="399"/>
    </location>
    <ligand>
        <name>Zn(2+)</name>
        <dbReference type="ChEBI" id="CHEBI:29105"/>
        <note>catalytic</note>
    </ligand>
</feature>
<dbReference type="OMA" id="RHSYNID"/>
<dbReference type="CDD" id="cd04273">
    <property type="entry name" value="ZnMc_ADAMTS_like"/>
    <property type="match status" value="1"/>
</dbReference>
<keyword evidence="2" id="KW-0964">Secreted</keyword>
<feature type="disulfide bond" evidence="17">
    <location>
        <begin position="527"/>
        <end position="538"/>
    </location>
</feature>
<feature type="disulfide bond" evidence="17">
    <location>
        <begin position="493"/>
        <end position="514"/>
    </location>
</feature>
<dbReference type="GO" id="GO:0006508">
    <property type="term" value="P:proteolysis"/>
    <property type="evidence" value="ECO:0007669"/>
    <property type="project" value="UniProtKB-KW"/>
</dbReference>
<dbReference type="Pfam" id="PF25379">
    <property type="entry name" value="Adt-1"/>
    <property type="match status" value="1"/>
</dbReference>
<keyword evidence="12" id="KW-0865">Zymogen</keyword>
<dbReference type="InterPro" id="IPR036383">
    <property type="entry name" value="TSP1_rpt_sf"/>
</dbReference>
<evidence type="ECO:0000256" key="10">
    <source>
        <dbReference type="ARBA" id="ARBA00022833"/>
    </source>
</evidence>
<dbReference type="PANTHER" id="PTHR13723">
    <property type="entry name" value="ADAMTS A DISINTEGRIN AND METALLOPROTEASE WITH THROMBOSPONDIN MOTIFS PROTEASE"/>
    <property type="match status" value="1"/>
</dbReference>
<evidence type="ECO:0000256" key="2">
    <source>
        <dbReference type="ARBA" id="ARBA00022525"/>
    </source>
</evidence>
<evidence type="ECO:0000256" key="17">
    <source>
        <dbReference type="PIRSR" id="PIRSR613273-3"/>
    </source>
</evidence>
<dbReference type="SMART" id="SM00608">
    <property type="entry name" value="ACR"/>
    <property type="match status" value="1"/>
</dbReference>
<dbReference type="PROSITE" id="PS51046">
    <property type="entry name" value="GON"/>
    <property type="match status" value="1"/>
</dbReference>
<evidence type="ECO:0000313" key="22">
    <source>
        <dbReference type="Proteomes" id="UP001108240"/>
    </source>
</evidence>
<evidence type="ECO:0000256" key="7">
    <source>
        <dbReference type="ARBA" id="ARBA00022729"/>
    </source>
</evidence>
<dbReference type="InterPro" id="IPR057401">
    <property type="entry name" value="Adt-1/2-like_dom"/>
</dbReference>
<feature type="active site" evidence="15 18">
    <location>
        <position position="396"/>
    </location>
</feature>
<feature type="binding site" evidence="16">
    <location>
        <position position="254"/>
    </location>
    <ligand>
        <name>Ca(2+)</name>
        <dbReference type="ChEBI" id="CHEBI:29108"/>
        <label>1</label>
    </ligand>
</feature>
<organism evidence="21 22">
    <name type="scientific">Cyprinus carpio carpio</name>
    <dbReference type="NCBI Taxonomy" id="630221"/>
    <lineage>
        <taxon>Eukaryota</taxon>
        <taxon>Metazoa</taxon>
        <taxon>Chordata</taxon>
        <taxon>Craniata</taxon>
        <taxon>Vertebrata</taxon>
        <taxon>Euteleostomi</taxon>
        <taxon>Actinopterygii</taxon>
        <taxon>Neopterygii</taxon>
        <taxon>Teleostei</taxon>
        <taxon>Ostariophysi</taxon>
        <taxon>Cypriniformes</taxon>
        <taxon>Cyprinidae</taxon>
        <taxon>Cyprininae</taxon>
        <taxon>Cyprinus</taxon>
    </lineage>
</organism>
<dbReference type="GeneTree" id="ENSGT00940000158636"/>
<dbReference type="Proteomes" id="UP001108240">
    <property type="component" value="Unplaced"/>
</dbReference>
<feature type="binding site" evidence="16 18">
    <location>
        <position position="405"/>
    </location>
    <ligand>
        <name>Zn(2+)</name>
        <dbReference type="ChEBI" id="CHEBI:29105"/>
        <note>catalytic</note>
    </ligand>
</feature>
<dbReference type="SMART" id="SM00209">
    <property type="entry name" value="TSP1"/>
    <property type="match status" value="15"/>
</dbReference>
<feature type="binding site" evidence="16">
    <location>
        <position position="458"/>
    </location>
    <ligand>
        <name>Ca(2+)</name>
        <dbReference type="ChEBI" id="CHEBI:29108"/>
        <label>1</label>
    </ligand>
</feature>
<keyword evidence="22" id="KW-1185">Reference proteome</keyword>
<keyword evidence="3" id="KW-0272">Extracellular matrix</keyword>
<dbReference type="Gene3D" id="3.40.390.10">
    <property type="entry name" value="Collagenase (Catalytic Domain)"/>
    <property type="match status" value="1"/>
</dbReference>
<dbReference type="Gene3D" id="3.40.1620.60">
    <property type="match status" value="2"/>
</dbReference>
<keyword evidence="10 16" id="KW-0862">Zinc</keyword>
<evidence type="ECO:0000256" key="13">
    <source>
        <dbReference type="ARBA" id="ARBA00023157"/>
    </source>
</evidence>
<dbReference type="GO" id="GO:0031012">
    <property type="term" value="C:extracellular matrix"/>
    <property type="evidence" value="ECO:0007669"/>
    <property type="project" value="TreeGrafter"/>
</dbReference>
<dbReference type="GO" id="GO:0008270">
    <property type="term" value="F:zinc ion binding"/>
    <property type="evidence" value="ECO:0007669"/>
    <property type="project" value="InterPro"/>
</dbReference>
<keyword evidence="4" id="KW-0645">Protease</keyword>
<feature type="binding site" evidence="16">
    <location>
        <position position="455"/>
    </location>
    <ligand>
        <name>Ca(2+)</name>
        <dbReference type="ChEBI" id="CHEBI:29108"/>
        <label>1</label>
    </ligand>
</feature>
<dbReference type="Ensembl" id="ENSCCRT00000121504.1">
    <property type="protein sequence ID" value="ENSCCRP00000180684.1"/>
    <property type="gene ID" value="ENSCCRG00000041773.2"/>
</dbReference>
<feature type="disulfide bond" evidence="17">
    <location>
        <begin position="482"/>
        <end position="504"/>
    </location>
</feature>
<evidence type="ECO:0000256" key="11">
    <source>
        <dbReference type="ARBA" id="ARBA00023049"/>
    </source>
</evidence>
<feature type="disulfide bond" evidence="17">
    <location>
        <begin position="499"/>
        <end position="533"/>
    </location>
</feature>
<evidence type="ECO:0000256" key="6">
    <source>
        <dbReference type="ARBA" id="ARBA00022723"/>
    </source>
</evidence>
<dbReference type="FunFam" id="2.60.120.830:FF:000001">
    <property type="entry name" value="A disintegrin and metalloproteinase with thrombospondin motifs 1"/>
    <property type="match status" value="1"/>
</dbReference>
<dbReference type="PRINTS" id="PR01857">
    <property type="entry name" value="ADAMTSFAMILY"/>
</dbReference>
<dbReference type="SUPFAM" id="SSF82895">
    <property type="entry name" value="TSP-1 type 1 repeat"/>
    <property type="match status" value="14"/>
</dbReference>
<feature type="disulfide bond" evidence="17">
    <location>
        <begin position="565"/>
        <end position="603"/>
    </location>
</feature>
<evidence type="ECO:0000256" key="18">
    <source>
        <dbReference type="PROSITE-ProRule" id="PRU00276"/>
    </source>
</evidence>
<evidence type="ECO:0000256" key="1">
    <source>
        <dbReference type="ARBA" id="ARBA00004498"/>
    </source>
</evidence>
<evidence type="ECO:0000256" key="9">
    <source>
        <dbReference type="ARBA" id="ARBA00022801"/>
    </source>
</evidence>
<protein>
    <submittedName>
        <fullName evidence="21">Uncharacterized protein</fullName>
    </submittedName>
</protein>
<dbReference type="FunFam" id="3.40.390.10:FF:000001">
    <property type="entry name" value="A disintegrin and metalloproteinase with thrombospondin motifs 1"/>
    <property type="match status" value="1"/>
</dbReference>
<dbReference type="InterPro" id="IPR012314">
    <property type="entry name" value="Pept_M12B_GON-ADAMTSs"/>
</dbReference>
<name>A0A9J8DEP3_CYPCA</name>
<keyword evidence="6 16" id="KW-0479">Metal-binding</keyword>